<dbReference type="EMBL" id="JASCZI010061322">
    <property type="protein sequence ID" value="MED6138403.1"/>
    <property type="molecule type" value="Genomic_DNA"/>
</dbReference>
<feature type="compositionally biased region" description="Basic and acidic residues" evidence="2">
    <location>
        <begin position="90"/>
        <end position="100"/>
    </location>
</feature>
<name>A0ABU6SR26_9FABA</name>
<feature type="coiled-coil region" evidence="1">
    <location>
        <begin position="251"/>
        <end position="310"/>
    </location>
</feature>
<organism evidence="3 4">
    <name type="scientific">Stylosanthes scabra</name>
    <dbReference type="NCBI Taxonomy" id="79078"/>
    <lineage>
        <taxon>Eukaryota</taxon>
        <taxon>Viridiplantae</taxon>
        <taxon>Streptophyta</taxon>
        <taxon>Embryophyta</taxon>
        <taxon>Tracheophyta</taxon>
        <taxon>Spermatophyta</taxon>
        <taxon>Magnoliopsida</taxon>
        <taxon>eudicotyledons</taxon>
        <taxon>Gunneridae</taxon>
        <taxon>Pentapetalae</taxon>
        <taxon>rosids</taxon>
        <taxon>fabids</taxon>
        <taxon>Fabales</taxon>
        <taxon>Fabaceae</taxon>
        <taxon>Papilionoideae</taxon>
        <taxon>50 kb inversion clade</taxon>
        <taxon>dalbergioids sensu lato</taxon>
        <taxon>Dalbergieae</taxon>
        <taxon>Pterocarpus clade</taxon>
        <taxon>Stylosanthes</taxon>
    </lineage>
</organism>
<feature type="region of interest" description="Disordered" evidence="2">
    <location>
        <begin position="88"/>
        <end position="122"/>
    </location>
</feature>
<protein>
    <submittedName>
        <fullName evidence="3">Uncharacterized protein</fullName>
    </submittedName>
</protein>
<evidence type="ECO:0000313" key="3">
    <source>
        <dbReference type="EMBL" id="MED6138403.1"/>
    </source>
</evidence>
<evidence type="ECO:0000256" key="1">
    <source>
        <dbReference type="SAM" id="Coils"/>
    </source>
</evidence>
<feature type="region of interest" description="Disordered" evidence="2">
    <location>
        <begin position="1"/>
        <end position="57"/>
    </location>
</feature>
<keyword evidence="4" id="KW-1185">Reference proteome</keyword>
<proteinExistence type="predicted"/>
<sequence>MIPLPIRSSRNLSSKKRGNPGHTAPSLKKRNVKGLSKGSSSGKFRGTEGPPVNNPASTTTRFLRLVITPSTLQSSKLKTIFVNTETSPIDTDKEGEKETDQPLLTQVKRTPRTKLSPSQSQPHNLLDSALVLSESMSPDLNLSKILLKAKQVYSSRGKVAPSNHETKGPPEAIVELGVPEDLSLAPLPLATVVAKVLGFLDLPVEVLVADDACKSEFINAITSLQSQLPSAETTLGQLLEDFISKVYSADISSLESRKQDLDSMGKELERTMMLRIKALEDELLEARTGLANIRATNNDFSEKLKHFEQARDSNVSAALVEESELREAREA</sequence>
<feature type="compositionally biased region" description="Polar residues" evidence="2">
    <location>
        <begin position="102"/>
        <end position="122"/>
    </location>
</feature>
<reference evidence="3 4" key="1">
    <citation type="journal article" date="2023" name="Plants (Basel)">
        <title>Bridging the Gap: Combining Genomics and Transcriptomics Approaches to Understand Stylosanthes scabra, an Orphan Legume from the Brazilian Caatinga.</title>
        <authorList>
            <person name="Ferreira-Neto J.R.C."/>
            <person name="da Silva M.D."/>
            <person name="Binneck E."/>
            <person name="de Melo N.F."/>
            <person name="da Silva R.H."/>
            <person name="de Melo A.L.T.M."/>
            <person name="Pandolfi V."/>
            <person name="Bustamante F.O."/>
            <person name="Brasileiro-Vidal A.C."/>
            <person name="Benko-Iseppon A.M."/>
        </authorList>
    </citation>
    <scope>NUCLEOTIDE SEQUENCE [LARGE SCALE GENOMIC DNA]</scope>
    <source>
        <tissue evidence="3">Leaves</tissue>
    </source>
</reference>
<dbReference type="Proteomes" id="UP001341840">
    <property type="component" value="Unassembled WGS sequence"/>
</dbReference>
<comment type="caution">
    <text evidence="3">The sequence shown here is derived from an EMBL/GenBank/DDBJ whole genome shotgun (WGS) entry which is preliminary data.</text>
</comment>
<accession>A0ABU6SR26</accession>
<keyword evidence="1" id="KW-0175">Coiled coil</keyword>
<evidence type="ECO:0000256" key="2">
    <source>
        <dbReference type="SAM" id="MobiDB-lite"/>
    </source>
</evidence>
<gene>
    <name evidence="3" type="ORF">PIB30_073936</name>
</gene>
<feature type="compositionally biased region" description="Low complexity" evidence="2">
    <location>
        <begin position="33"/>
        <end position="43"/>
    </location>
</feature>
<evidence type="ECO:0000313" key="4">
    <source>
        <dbReference type="Proteomes" id="UP001341840"/>
    </source>
</evidence>